<dbReference type="EMBL" id="PQFF01000402">
    <property type="protein sequence ID" value="RHZ52557.1"/>
    <property type="molecule type" value="Genomic_DNA"/>
</dbReference>
<name>A0A397GPU7_9GLOM</name>
<evidence type="ECO:0000256" key="2">
    <source>
        <dbReference type="SAM" id="MobiDB-lite"/>
    </source>
</evidence>
<comment type="caution">
    <text evidence="3">The sequence shown here is derived from an EMBL/GenBank/DDBJ whole genome shotgun (WGS) entry which is preliminary data.</text>
</comment>
<sequence>MAKTLNEGTYQSTVIVLTIRAVLKNLPLGPLSFISTSERQSIASADRRGTGRHPDIMFIIKYLDVFFELMYIECSRLLYQFRIIGVQIAEDTLHLNVLIRDKTNVHRYYHIQSAKIPVQFSDEDDVIKFVETLLFLRNILITNISLLCHGTITSSQRLKEGRNPQSTIDSLKELNSDLVCQITELRKKFAEVETENIKLKQDKEKIELRFMELEQKDKEKSILITKLQHDVSLIKEQSMQDKNTECHQTVIDTQNALSTKDVLQSSINSSHFVSASGNDTPEQTVLQCEDIPISNITDNTLNSNDTHEQIVSYNEESNISSHFVTTSGNSDLYQESVTPTPPIPAKTISMEEKEENEFLDSMYKEQVSKEIMERIREKKLRDQNLSSDISSSEEVVSEVSVPSTSISRNTELRKSEISAGAPRPKNSHRKKGAENISQMICESQSQKLIPDPPNDISLLQSQISSTVPLLTLAQLFNKATDAEYGAIHANQEEILCWCYYGKEFITQVNETIKNGKGKVGEKKAKGIIYDKMLEDLSILRKKRSEDTGLQLPEISRKYLQGKTQKAVKIYKLFEKIGVDKIKYIKIYSANSISELTNDKIQTIINHFSKNTDIDLPDNYIVSSLDDLTETSAPSIQPLYTSNSGNEISEDNKSSSNTEQYLDLYYEYRSKKNIDYYGVNAESPCPICKLNHEEENGINGEYKDGSYYIKCEASGIDIIIPAYAEIIVSKKNIDYYGVNAESPCPICKLNHEEENGINGEYKDGSYYIKCEASGIDIIIPAYAEIIV</sequence>
<gene>
    <name evidence="3" type="ORF">Glove_460g18</name>
</gene>
<dbReference type="AlphaFoldDB" id="A0A397GPU7"/>
<feature type="coiled-coil region" evidence="1">
    <location>
        <begin position="168"/>
        <end position="216"/>
    </location>
</feature>
<evidence type="ECO:0000313" key="4">
    <source>
        <dbReference type="Proteomes" id="UP000266861"/>
    </source>
</evidence>
<evidence type="ECO:0000256" key="1">
    <source>
        <dbReference type="SAM" id="Coils"/>
    </source>
</evidence>
<evidence type="ECO:0000313" key="3">
    <source>
        <dbReference type="EMBL" id="RHZ52557.1"/>
    </source>
</evidence>
<dbReference type="OrthoDB" id="2432162at2759"/>
<protein>
    <submittedName>
        <fullName evidence="3">Uncharacterized protein</fullName>
    </submittedName>
</protein>
<dbReference type="Proteomes" id="UP000266861">
    <property type="component" value="Unassembled WGS sequence"/>
</dbReference>
<accession>A0A397GPU7</accession>
<keyword evidence="4" id="KW-1185">Reference proteome</keyword>
<feature type="region of interest" description="Disordered" evidence="2">
    <location>
        <begin position="381"/>
        <end position="433"/>
    </location>
</feature>
<feature type="compositionally biased region" description="Low complexity" evidence="2">
    <location>
        <begin position="386"/>
        <end position="407"/>
    </location>
</feature>
<organism evidence="3 4">
    <name type="scientific">Diversispora epigaea</name>
    <dbReference type="NCBI Taxonomy" id="1348612"/>
    <lineage>
        <taxon>Eukaryota</taxon>
        <taxon>Fungi</taxon>
        <taxon>Fungi incertae sedis</taxon>
        <taxon>Mucoromycota</taxon>
        <taxon>Glomeromycotina</taxon>
        <taxon>Glomeromycetes</taxon>
        <taxon>Diversisporales</taxon>
        <taxon>Diversisporaceae</taxon>
        <taxon>Diversispora</taxon>
    </lineage>
</organism>
<reference evidence="3 4" key="1">
    <citation type="submission" date="2018-08" db="EMBL/GenBank/DDBJ databases">
        <title>Genome and evolution of the arbuscular mycorrhizal fungus Diversispora epigaea (formerly Glomus versiforme) and its bacterial endosymbionts.</title>
        <authorList>
            <person name="Sun X."/>
            <person name="Fei Z."/>
            <person name="Harrison M."/>
        </authorList>
    </citation>
    <scope>NUCLEOTIDE SEQUENCE [LARGE SCALE GENOMIC DNA]</scope>
    <source>
        <strain evidence="3 4">IT104</strain>
    </source>
</reference>
<keyword evidence="1" id="KW-0175">Coiled coil</keyword>
<proteinExistence type="predicted"/>